<proteinExistence type="predicted"/>
<reference evidence="1 2" key="1">
    <citation type="journal article" date="2002" name="Nature">
        <title>Genome sequence and comparative analysis of the model rodent malaria parasite Plasmodium yoelii yoelii.</title>
        <authorList>
            <person name="Carlton J.M."/>
            <person name="Angiuoli S.V."/>
            <person name="Suh B.B."/>
            <person name="Kooij T.W."/>
            <person name="Pertea M."/>
            <person name="Silva J.C."/>
            <person name="Ermolaeva M.D."/>
            <person name="Allen J.E."/>
            <person name="Selengut J.D."/>
            <person name="Koo H.L."/>
            <person name="Peterson J.D."/>
            <person name="Pop M."/>
            <person name="Kosack D.S."/>
            <person name="Shumway M.F."/>
            <person name="Bidwell S.L."/>
            <person name="Shallom S.J."/>
            <person name="van Aken S.E."/>
            <person name="Riedmuller S.B."/>
            <person name="Feldblyum T.V."/>
            <person name="Cho J.K."/>
            <person name="Quackenbush J."/>
            <person name="Sedegah M."/>
            <person name="Shoaibi A."/>
            <person name="Cummings L.M."/>
            <person name="Florens L."/>
            <person name="Yates J.R."/>
            <person name="Raine J.D."/>
            <person name="Sinden R.E."/>
            <person name="Harris M.A."/>
            <person name="Cunningham D.A."/>
            <person name="Preiser P.R."/>
            <person name="Bergman L.W."/>
            <person name="Vaidya A.B."/>
            <person name="van Lin L.H."/>
            <person name="Janse C.J."/>
            <person name="Waters A.P."/>
            <person name="Smith H.O."/>
            <person name="White O.R."/>
            <person name="Salzberg S.L."/>
            <person name="Venter J.C."/>
            <person name="Fraser C.M."/>
            <person name="Hoffman S.L."/>
            <person name="Gardner M.J."/>
            <person name="Carucci D.J."/>
        </authorList>
    </citation>
    <scope>NUCLEOTIDE SEQUENCE [LARGE SCALE GENOMIC DNA]</scope>
    <source>
        <strain evidence="1 2">17XNL</strain>
    </source>
</reference>
<organism evidence="1 2">
    <name type="scientific">Plasmodium yoelii yoelii</name>
    <dbReference type="NCBI Taxonomy" id="73239"/>
    <lineage>
        <taxon>Eukaryota</taxon>
        <taxon>Sar</taxon>
        <taxon>Alveolata</taxon>
        <taxon>Apicomplexa</taxon>
        <taxon>Aconoidasida</taxon>
        <taxon>Haemosporida</taxon>
        <taxon>Plasmodiidae</taxon>
        <taxon>Plasmodium</taxon>
        <taxon>Plasmodium (Vinckeia)</taxon>
    </lineage>
</organism>
<keyword evidence="2" id="KW-1185">Reference proteome</keyword>
<dbReference type="PaxDb" id="73239-Q7R8E1"/>
<name>Q7R8E1_PLAYO</name>
<dbReference type="Proteomes" id="UP000008553">
    <property type="component" value="Unassembled WGS sequence"/>
</dbReference>
<sequence>LYQTITLNFIMYLYFIFYLF</sequence>
<comment type="caution">
    <text evidence="1">The sequence shown here is derived from an EMBL/GenBank/DDBJ whole genome shotgun (WGS) entry which is preliminary data.</text>
</comment>
<evidence type="ECO:0000313" key="2">
    <source>
        <dbReference type="Proteomes" id="UP000008553"/>
    </source>
</evidence>
<gene>
    <name evidence="1" type="ORF">PY07282</name>
</gene>
<evidence type="ECO:0000313" key="1">
    <source>
        <dbReference type="EMBL" id="EAA19677.1"/>
    </source>
</evidence>
<protein>
    <submittedName>
        <fullName evidence="1">Uncharacterized protein</fullName>
    </submittedName>
</protein>
<dbReference type="AlphaFoldDB" id="Q7R8E1"/>
<dbReference type="EMBL" id="AABL01002629">
    <property type="protein sequence ID" value="EAA19677.1"/>
    <property type="molecule type" value="Genomic_DNA"/>
</dbReference>
<feature type="non-terminal residue" evidence="1">
    <location>
        <position position="1"/>
    </location>
</feature>
<accession>Q7R8E1</accession>
<dbReference type="InParanoid" id="Q7R8E1"/>